<dbReference type="InterPro" id="IPR005064">
    <property type="entry name" value="BUG"/>
</dbReference>
<dbReference type="InterPro" id="IPR006311">
    <property type="entry name" value="TAT_signal"/>
</dbReference>
<dbReference type="PIRSF" id="PIRSF017082">
    <property type="entry name" value="YflP"/>
    <property type="match status" value="1"/>
</dbReference>
<dbReference type="Proteomes" id="UP000007564">
    <property type="component" value="Chromosome"/>
</dbReference>
<dbReference type="PANTHER" id="PTHR42928">
    <property type="entry name" value="TRICARBOXYLATE-BINDING PROTEIN"/>
    <property type="match status" value="1"/>
</dbReference>
<dbReference type="Pfam" id="PF03401">
    <property type="entry name" value="TctC"/>
    <property type="match status" value="1"/>
</dbReference>
<gene>
    <name evidence="3" type="ORF">BN112_4815</name>
</gene>
<name>A0A0C6PDN0_BORBO</name>
<dbReference type="PANTHER" id="PTHR42928:SF5">
    <property type="entry name" value="BLR1237 PROTEIN"/>
    <property type="match status" value="1"/>
</dbReference>
<protein>
    <submittedName>
        <fullName evidence="3">Putative exported protein</fullName>
    </submittedName>
</protein>
<dbReference type="KEGG" id="bbh:BN112_4815"/>
<proteinExistence type="inferred from homology"/>
<dbReference type="AlphaFoldDB" id="A0A0C6PDN0"/>
<dbReference type="CDD" id="cd07012">
    <property type="entry name" value="PBP2_Bug_TTT"/>
    <property type="match status" value="1"/>
</dbReference>
<evidence type="ECO:0000256" key="2">
    <source>
        <dbReference type="SAM" id="SignalP"/>
    </source>
</evidence>
<reference evidence="3 4" key="1">
    <citation type="journal article" date="2012" name="BMC Genomics">
        <title>Comparative genomics of the classical Bordetella subspecies: the evolution and exchange of virulence-associated diversity amongst closely related pathogens.</title>
        <authorList>
            <person name="Park J."/>
            <person name="Zhang Y."/>
            <person name="Buboltz A.M."/>
            <person name="Zhang X."/>
            <person name="Schuster S.C."/>
            <person name="Ahuja U."/>
            <person name="Liu M."/>
            <person name="Miller J.F."/>
            <person name="Sebaihia M."/>
            <person name="Bentley S.D."/>
            <person name="Parkhill J."/>
            <person name="Harvill E.T."/>
        </authorList>
    </citation>
    <scope>NUCLEOTIDE SEQUENCE [LARGE SCALE GENOMIC DNA]</scope>
    <source>
        <strain evidence="3 4">253</strain>
    </source>
</reference>
<keyword evidence="2" id="KW-0732">Signal</keyword>
<evidence type="ECO:0000313" key="3">
    <source>
        <dbReference type="EMBL" id="CCJ56729.1"/>
    </source>
</evidence>
<dbReference type="EMBL" id="HE965806">
    <property type="protein sequence ID" value="CCJ56729.1"/>
    <property type="molecule type" value="Genomic_DNA"/>
</dbReference>
<dbReference type="Gene3D" id="3.40.190.10">
    <property type="entry name" value="Periplasmic binding protein-like II"/>
    <property type="match status" value="1"/>
</dbReference>
<comment type="similarity">
    <text evidence="1">Belongs to the UPF0065 (bug) family.</text>
</comment>
<dbReference type="Gene3D" id="3.40.190.150">
    <property type="entry name" value="Bordetella uptake gene, domain 1"/>
    <property type="match status" value="1"/>
</dbReference>
<evidence type="ECO:0000256" key="1">
    <source>
        <dbReference type="ARBA" id="ARBA00006987"/>
    </source>
</evidence>
<dbReference type="HOGENOM" id="CLU_045683_1_2_4"/>
<sequence>MHSGNRITRRSFMLAAGALGLALAGAAQAAAFPQRPVAMIVPFPAGTAVDVVARFLATRLTQQWNQSVYVENRVGADGLIGTVAARMAPADGHTILYTGPPFLFVPDLNPQADYDPLKDFRPVARVTAPVYMLAATKSAPYSTFREMVETAKRTGGQLDVGTVGAHGTATAAGMARAAGVDINIINYKTTAQLISDSIAGHVPMVLSALGSLNTLTHNGSLKALAVSGPQRSIIAPEVPTAMEAGAKDFSVVSWNGAFVRTGTPDAAVDAIAQAIHKATLSPDFIEFCRAQGLEPAFEDGQAWLKTLPAERSYLNGLLRQSGLLAAK</sequence>
<dbReference type="OrthoDB" id="8678477at2"/>
<dbReference type="RefSeq" id="WP_003813483.1">
    <property type="nucleotide sequence ID" value="NC_019382.1"/>
</dbReference>
<feature type="chain" id="PRO_5002190140" evidence="2">
    <location>
        <begin position="30"/>
        <end position="327"/>
    </location>
</feature>
<feature type="signal peptide" evidence="2">
    <location>
        <begin position="1"/>
        <end position="29"/>
    </location>
</feature>
<dbReference type="PROSITE" id="PS51318">
    <property type="entry name" value="TAT"/>
    <property type="match status" value="1"/>
</dbReference>
<accession>A0A0C6PDN0</accession>
<dbReference type="InterPro" id="IPR042100">
    <property type="entry name" value="Bug_dom1"/>
</dbReference>
<organism evidence="3 4">
    <name type="scientific">Bordetella bronchiseptica 253</name>
    <dbReference type="NCBI Taxonomy" id="568707"/>
    <lineage>
        <taxon>Bacteria</taxon>
        <taxon>Pseudomonadati</taxon>
        <taxon>Pseudomonadota</taxon>
        <taxon>Betaproteobacteria</taxon>
        <taxon>Burkholderiales</taxon>
        <taxon>Alcaligenaceae</taxon>
        <taxon>Bordetella</taxon>
    </lineage>
</organism>
<evidence type="ECO:0000313" key="4">
    <source>
        <dbReference type="Proteomes" id="UP000007564"/>
    </source>
</evidence>